<keyword evidence="2" id="KW-1185">Reference proteome</keyword>
<evidence type="ECO:0000313" key="2">
    <source>
        <dbReference type="Proteomes" id="UP000466442"/>
    </source>
</evidence>
<organism evidence="1 2">
    <name type="scientific">Apolygus lucorum</name>
    <name type="common">Small green plant bug</name>
    <name type="synonym">Lygocoris lucorum</name>
    <dbReference type="NCBI Taxonomy" id="248454"/>
    <lineage>
        <taxon>Eukaryota</taxon>
        <taxon>Metazoa</taxon>
        <taxon>Ecdysozoa</taxon>
        <taxon>Arthropoda</taxon>
        <taxon>Hexapoda</taxon>
        <taxon>Insecta</taxon>
        <taxon>Pterygota</taxon>
        <taxon>Neoptera</taxon>
        <taxon>Paraneoptera</taxon>
        <taxon>Hemiptera</taxon>
        <taxon>Heteroptera</taxon>
        <taxon>Panheteroptera</taxon>
        <taxon>Cimicomorpha</taxon>
        <taxon>Miridae</taxon>
        <taxon>Mirini</taxon>
        <taxon>Apolygus</taxon>
    </lineage>
</organism>
<dbReference type="AlphaFoldDB" id="A0A8S9Y0S6"/>
<protein>
    <submittedName>
        <fullName evidence="1">Uncharacterized protein</fullName>
    </submittedName>
</protein>
<proteinExistence type="predicted"/>
<comment type="caution">
    <text evidence="1">The sequence shown here is derived from an EMBL/GenBank/DDBJ whole genome shotgun (WGS) entry which is preliminary data.</text>
</comment>
<dbReference type="Proteomes" id="UP000466442">
    <property type="component" value="Unassembled WGS sequence"/>
</dbReference>
<dbReference type="EMBL" id="WIXP02000003">
    <property type="protein sequence ID" value="KAF6213936.1"/>
    <property type="molecule type" value="Genomic_DNA"/>
</dbReference>
<gene>
    <name evidence="1" type="ORF">GE061_011664</name>
</gene>
<name>A0A8S9Y0S6_APOLU</name>
<evidence type="ECO:0000313" key="1">
    <source>
        <dbReference type="EMBL" id="KAF6213936.1"/>
    </source>
</evidence>
<sequence>MGDSTVRRVLRGVFTREANQLRDLLNSSADLEQHELKARMLALSSRYDKIKMVDNAILLAIESDPQVNDCELESQYEGIGDYCLKMVINWRLPAHRPRGADQVFGHQLREVSSKVVPDEYSELFEKEEEITIYIRSYA</sequence>
<reference evidence="1" key="1">
    <citation type="journal article" date="2021" name="Mol. Ecol. Resour.">
        <title>Apolygus lucorum genome provides insights into omnivorousness and mesophyll feeding.</title>
        <authorList>
            <person name="Liu Y."/>
            <person name="Liu H."/>
            <person name="Wang H."/>
            <person name="Huang T."/>
            <person name="Liu B."/>
            <person name="Yang B."/>
            <person name="Yin L."/>
            <person name="Li B."/>
            <person name="Zhang Y."/>
            <person name="Zhang S."/>
            <person name="Jiang F."/>
            <person name="Zhang X."/>
            <person name="Ren Y."/>
            <person name="Wang B."/>
            <person name="Wang S."/>
            <person name="Lu Y."/>
            <person name="Wu K."/>
            <person name="Fan W."/>
            <person name="Wang G."/>
        </authorList>
    </citation>
    <scope>NUCLEOTIDE SEQUENCE</scope>
    <source>
        <strain evidence="1">12Hb</strain>
    </source>
</reference>
<accession>A0A8S9Y0S6</accession>